<evidence type="ECO:0000256" key="4">
    <source>
        <dbReference type="RuleBase" id="RU003719"/>
    </source>
</evidence>
<comment type="caution">
    <text evidence="7">The sequence shown here is derived from an EMBL/GenBank/DDBJ whole genome shotgun (WGS) entry which is preliminary data.</text>
</comment>
<dbReference type="CDD" id="cd12162">
    <property type="entry name" value="2-Hacid_dh_4"/>
    <property type="match status" value="1"/>
</dbReference>
<dbReference type="RefSeq" id="WP_111569865.1">
    <property type="nucleotide sequence ID" value="NZ_PIPK01000010.1"/>
</dbReference>
<dbReference type="EMBL" id="QLMD01000010">
    <property type="protein sequence ID" value="RAJ95349.1"/>
    <property type="molecule type" value="Genomic_DNA"/>
</dbReference>
<evidence type="ECO:0000313" key="10">
    <source>
        <dbReference type="Proteomes" id="UP000287865"/>
    </source>
</evidence>
<dbReference type="AlphaFoldDB" id="A0A327WZJ4"/>
<dbReference type="InterPro" id="IPR029753">
    <property type="entry name" value="D-isomer_DH_CS"/>
</dbReference>
<dbReference type="Pfam" id="PF02826">
    <property type="entry name" value="2-Hacid_dh_C"/>
    <property type="match status" value="1"/>
</dbReference>
<keyword evidence="2 4" id="KW-0560">Oxidoreductase</keyword>
<dbReference type="EC" id="1.1.1.29" evidence="8"/>
<evidence type="ECO:0000256" key="3">
    <source>
        <dbReference type="ARBA" id="ARBA00023027"/>
    </source>
</evidence>
<evidence type="ECO:0000313" key="9">
    <source>
        <dbReference type="Proteomes" id="UP000249203"/>
    </source>
</evidence>
<dbReference type="InterPro" id="IPR050418">
    <property type="entry name" value="D-iso_2-hydroxyacid_DH_PdxB"/>
</dbReference>
<feature type="domain" description="D-isomer specific 2-hydroxyacid dehydrogenase catalytic" evidence="5">
    <location>
        <begin position="28"/>
        <end position="315"/>
    </location>
</feature>
<dbReference type="GO" id="GO:0051287">
    <property type="term" value="F:NAD binding"/>
    <property type="evidence" value="ECO:0007669"/>
    <property type="project" value="InterPro"/>
</dbReference>
<keyword evidence="3" id="KW-0520">NAD</keyword>
<dbReference type="OrthoDB" id="9805416at2"/>
<dbReference type="GO" id="GO:0008465">
    <property type="term" value="F:hydroxypyruvate reductase (NADH) activity"/>
    <property type="evidence" value="ECO:0007669"/>
    <property type="project" value="UniProtKB-EC"/>
</dbReference>
<dbReference type="Proteomes" id="UP000249203">
    <property type="component" value="Unassembled WGS sequence"/>
</dbReference>
<evidence type="ECO:0000256" key="2">
    <source>
        <dbReference type="ARBA" id="ARBA00023002"/>
    </source>
</evidence>
<dbReference type="Pfam" id="PF00389">
    <property type="entry name" value="2-Hacid_dh"/>
    <property type="match status" value="1"/>
</dbReference>
<evidence type="ECO:0000259" key="5">
    <source>
        <dbReference type="Pfam" id="PF00389"/>
    </source>
</evidence>
<dbReference type="EMBL" id="PIPK01000010">
    <property type="protein sequence ID" value="RUO22759.1"/>
    <property type="molecule type" value="Genomic_DNA"/>
</dbReference>
<evidence type="ECO:0000259" key="6">
    <source>
        <dbReference type="Pfam" id="PF02826"/>
    </source>
</evidence>
<dbReference type="InterPro" id="IPR006139">
    <property type="entry name" value="D-isomer_2_OHA_DH_cat_dom"/>
</dbReference>
<gene>
    <name evidence="7" type="ORF">B0I24_11031</name>
    <name evidence="8" type="ORF">CWE07_10875</name>
</gene>
<keyword evidence="10" id="KW-1185">Reference proteome</keyword>
<dbReference type="PANTHER" id="PTHR43761">
    <property type="entry name" value="D-ISOMER SPECIFIC 2-HYDROXYACID DEHYDROGENASE FAMILY PROTEIN (AFU_ORTHOLOGUE AFUA_1G13630)"/>
    <property type="match status" value="1"/>
</dbReference>
<dbReference type="PANTHER" id="PTHR43761:SF1">
    <property type="entry name" value="D-ISOMER SPECIFIC 2-HYDROXYACID DEHYDROGENASE CATALYTIC DOMAIN-CONTAINING PROTEIN-RELATED"/>
    <property type="match status" value="1"/>
</dbReference>
<organism evidence="7 9">
    <name type="scientific">Aliidiomarina maris</name>
    <dbReference type="NCBI Taxonomy" id="531312"/>
    <lineage>
        <taxon>Bacteria</taxon>
        <taxon>Pseudomonadati</taxon>
        <taxon>Pseudomonadota</taxon>
        <taxon>Gammaproteobacteria</taxon>
        <taxon>Alteromonadales</taxon>
        <taxon>Idiomarinaceae</taxon>
        <taxon>Aliidiomarina</taxon>
    </lineage>
</organism>
<dbReference type="SUPFAM" id="SSF51735">
    <property type="entry name" value="NAD(P)-binding Rossmann-fold domains"/>
    <property type="match status" value="1"/>
</dbReference>
<comment type="similarity">
    <text evidence="1 4">Belongs to the D-isomer specific 2-hydroxyacid dehydrogenase family.</text>
</comment>
<sequence length="318" mass="34221">MPTTPLNSLKGVILDAASLGEGVDFDPLEQQLADFVRWDSTGPGQTLTRIQGAHVVFTNKVVIDAAMMRAADNLKLICVLATGTNNVDIAAAEALGIEVRNVNAYGTASVAQHTLTLMLALATRLVPYQRSVQQGEWQRASMFCLMHHPVMQLSGKTLVLVGHGELGQEVERLALAFGMHVKVAARPGKTDDTRPSLDTLLPEADVVSLHCPLTPDTQHLINQDNLALCKPTALLVNCARGGIIHEQDALNALRQGLIGGLAVDVLTQEPPRDGNVLLDALHEGLNLIVTPHSAWLAPEARQRIIELSAKNVADWKNP</sequence>
<evidence type="ECO:0000313" key="7">
    <source>
        <dbReference type="EMBL" id="RAJ95349.1"/>
    </source>
</evidence>
<evidence type="ECO:0000256" key="1">
    <source>
        <dbReference type="ARBA" id="ARBA00005854"/>
    </source>
</evidence>
<reference evidence="7 9" key="2">
    <citation type="submission" date="2018-06" db="EMBL/GenBank/DDBJ databases">
        <title>Genomic Encyclopedia of Type Strains, Phase III (KMG-III): the genomes of soil and plant-associated and newly described type strains.</title>
        <authorList>
            <person name="Whitman W."/>
        </authorList>
    </citation>
    <scope>NUCLEOTIDE SEQUENCE [LARGE SCALE GENOMIC DNA]</scope>
    <source>
        <strain evidence="7 9">CGMCC 1.15366</strain>
    </source>
</reference>
<dbReference type="InterPro" id="IPR036291">
    <property type="entry name" value="NAD(P)-bd_dom_sf"/>
</dbReference>
<accession>A0A327WZJ4</accession>
<dbReference type="SUPFAM" id="SSF52283">
    <property type="entry name" value="Formate/glycerate dehydrogenase catalytic domain-like"/>
    <property type="match status" value="1"/>
</dbReference>
<dbReference type="InterPro" id="IPR006140">
    <property type="entry name" value="D-isomer_DH_NAD-bd"/>
</dbReference>
<evidence type="ECO:0000313" key="8">
    <source>
        <dbReference type="EMBL" id="RUO22759.1"/>
    </source>
</evidence>
<dbReference type="PROSITE" id="PS00670">
    <property type="entry name" value="D_2_HYDROXYACID_DH_2"/>
    <property type="match status" value="1"/>
</dbReference>
<dbReference type="Proteomes" id="UP000287865">
    <property type="component" value="Unassembled WGS sequence"/>
</dbReference>
<dbReference type="Gene3D" id="3.40.50.720">
    <property type="entry name" value="NAD(P)-binding Rossmann-like Domain"/>
    <property type="match status" value="2"/>
</dbReference>
<name>A0A327WZJ4_9GAMM</name>
<reference evidence="8 10" key="1">
    <citation type="journal article" date="2018" name="Front. Microbiol.">
        <title>Genome-Based Analysis Reveals the Taxonomy and Diversity of the Family Idiomarinaceae.</title>
        <authorList>
            <person name="Liu Y."/>
            <person name="Lai Q."/>
            <person name="Shao Z."/>
        </authorList>
    </citation>
    <scope>NUCLEOTIDE SEQUENCE [LARGE SCALE GENOMIC DNA]</scope>
    <source>
        <strain evidence="8 10">CF12-14</strain>
    </source>
</reference>
<proteinExistence type="inferred from homology"/>
<feature type="domain" description="D-isomer specific 2-hydroxyacid dehydrogenase NAD-binding" evidence="6">
    <location>
        <begin position="115"/>
        <end position="294"/>
    </location>
</feature>
<protein>
    <submittedName>
        <fullName evidence="7">Glycerate dehydrogenase</fullName>
        <ecNumber evidence="8">1.1.1.29</ecNumber>
    </submittedName>
</protein>